<dbReference type="InterPro" id="IPR020830">
    <property type="entry name" value="GlycerAld_3-P_DH_AS"/>
</dbReference>
<dbReference type="InterPro" id="IPR036291">
    <property type="entry name" value="NAD(P)-bd_dom_sf"/>
</dbReference>
<gene>
    <name evidence="11" type="primary">gap</name>
    <name evidence="11" type="ORF">FRY97_12065</name>
</gene>
<dbReference type="CDD" id="cd05214">
    <property type="entry name" value="GAPDH_I_N"/>
    <property type="match status" value="1"/>
</dbReference>
<dbReference type="RefSeq" id="WP_147167792.1">
    <property type="nucleotide sequence ID" value="NZ_VOOR01000023.1"/>
</dbReference>
<evidence type="ECO:0000256" key="3">
    <source>
        <dbReference type="ARBA" id="ARBA00023002"/>
    </source>
</evidence>
<dbReference type="Pfam" id="PF02800">
    <property type="entry name" value="Gp_dh_C"/>
    <property type="match status" value="1"/>
</dbReference>
<keyword evidence="3 9" id="KW-0560">Oxidoreductase</keyword>
<dbReference type="EC" id="1.2.1.-" evidence="9"/>
<comment type="similarity">
    <text evidence="1 8">Belongs to the glyceraldehyde-3-phosphate dehydrogenase family.</text>
</comment>
<keyword evidence="6" id="KW-0547">Nucleotide-binding</keyword>
<evidence type="ECO:0000256" key="8">
    <source>
        <dbReference type="RuleBase" id="RU000397"/>
    </source>
</evidence>
<feature type="binding site" evidence="6">
    <location>
        <position position="78"/>
    </location>
    <ligand>
        <name>NAD(+)</name>
        <dbReference type="ChEBI" id="CHEBI:57540"/>
    </ligand>
</feature>
<evidence type="ECO:0000256" key="5">
    <source>
        <dbReference type="PIRSR" id="PIRSR000149-2"/>
    </source>
</evidence>
<dbReference type="PROSITE" id="PS00071">
    <property type="entry name" value="GAPDH"/>
    <property type="match status" value="1"/>
</dbReference>
<dbReference type="GO" id="GO:0006006">
    <property type="term" value="P:glucose metabolic process"/>
    <property type="evidence" value="ECO:0007669"/>
    <property type="project" value="InterPro"/>
</dbReference>
<reference evidence="11 12" key="1">
    <citation type="submission" date="2019-08" db="EMBL/GenBank/DDBJ databases">
        <title>Genome of Phaeodactylibacter luteus.</title>
        <authorList>
            <person name="Bowman J.P."/>
        </authorList>
    </citation>
    <scope>NUCLEOTIDE SEQUENCE [LARGE SCALE GENOMIC DNA]</scope>
    <source>
        <strain evidence="11 12">KCTC 42180</strain>
    </source>
</reference>
<proteinExistence type="inferred from homology"/>
<evidence type="ECO:0000256" key="1">
    <source>
        <dbReference type="ARBA" id="ARBA00007406"/>
    </source>
</evidence>
<dbReference type="InterPro" id="IPR020831">
    <property type="entry name" value="GlycerAld/Erythrose_P_DH"/>
</dbReference>
<feature type="binding site" evidence="6">
    <location>
        <position position="120"/>
    </location>
    <ligand>
        <name>NAD(+)</name>
        <dbReference type="ChEBI" id="CHEBI:57540"/>
    </ligand>
</feature>
<dbReference type="PRINTS" id="PR00078">
    <property type="entry name" value="G3PDHDRGNASE"/>
</dbReference>
<keyword evidence="12" id="KW-1185">Reference proteome</keyword>
<organism evidence="11 12">
    <name type="scientific">Phaeodactylibacter luteus</name>
    <dbReference type="NCBI Taxonomy" id="1564516"/>
    <lineage>
        <taxon>Bacteria</taxon>
        <taxon>Pseudomonadati</taxon>
        <taxon>Bacteroidota</taxon>
        <taxon>Saprospiria</taxon>
        <taxon>Saprospirales</taxon>
        <taxon>Haliscomenobacteraceae</taxon>
        <taxon>Phaeodactylibacter</taxon>
    </lineage>
</organism>
<feature type="site" description="Activates thiol group during catalysis" evidence="7">
    <location>
        <position position="179"/>
    </location>
</feature>
<feature type="binding site" evidence="6">
    <location>
        <begin position="12"/>
        <end position="13"/>
    </location>
    <ligand>
        <name>NAD(+)</name>
        <dbReference type="ChEBI" id="CHEBI:57540"/>
    </ligand>
</feature>
<dbReference type="FunFam" id="3.30.360.10:FF:000002">
    <property type="entry name" value="Glyceraldehyde-3-phosphate dehydrogenase"/>
    <property type="match status" value="1"/>
</dbReference>
<feature type="binding site" evidence="5">
    <location>
        <begin position="210"/>
        <end position="211"/>
    </location>
    <ligand>
        <name>D-glyceraldehyde 3-phosphate</name>
        <dbReference type="ChEBI" id="CHEBI:59776"/>
    </ligand>
</feature>
<dbReference type="PIRSF" id="PIRSF000149">
    <property type="entry name" value="GAP_DH"/>
    <property type="match status" value="1"/>
</dbReference>
<sequence length="332" mass="35537">MAKKVAINGFGRIGRLTFRNLLQKEGIEVVAINDLTDNHTLAHLLKYDSAQGPFDGTVEATEDALIVNGKRINAYAVRNPEELPWADLGVDLVLECTGIFRSKDKAGLHLKAGAKDVVISAPAKGSDVQTIVLGVNDDELDRRANVFSNASCTTNCLAPVAKIITENWGIEVGSMTTTHAYTSDQNIQDAPHSDLRRARAAAFNIVPTSTGAASATGKVVPAVKGKLSAIAVRVPVVTGSMIELNVVTEKEATAEEVNAKFKAAAEGPMKGVLQYSEDPLVSSDIVRNPHSSIFDSLMTEVNGRMLKVVSWYDNEAGYSARLADLAHLILTK</sequence>
<accession>A0A5C6RK40</accession>
<feature type="binding site" evidence="5">
    <location>
        <position position="233"/>
    </location>
    <ligand>
        <name>D-glyceraldehyde 3-phosphate</name>
        <dbReference type="ChEBI" id="CHEBI:59776"/>
    </ligand>
</feature>
<dbReference type="InterPro" id="IPR020828">
    <property type="entry name" value="GlycerAld_3-P_DH_NAD(P)-bd"/>
</dbReference>
<feature type="binding site" evidence="5">
    <location>
        <begin position="151"/>
        <end position="153"/>
    </location>
    <ligand>
        <name>D-glyceraldehyde 3-phosphate</name>
        <dbReference type="ChEBI" id="CHEBI:59776"/>
    </ligand>
</feature>
<dbReference type="AlphaFoldDB" id="A0A5C6RK40"/>
<feature type="binding site" evidence="5">
    <location>
        <position position="182"/>
    </location>
    <ligand>
        <name>D-glyceraldehyde 3-phosphate</name>
        <dbReference type="ChEBI" id="CHEBI:59776"/>
    </ligand>
</feature>
<evidence type="ECO:0000256" key="9">
    <source>
        <dbReference type="RuleBase" id="RU361160"/>
    </source>
</evidence>
<feature type="active site" description="Nucleophile" evidence="4">
    <location>
        <position position="152"/>
    </location>
</feature>
<comment type="caution">
    <text evidence="11">The sequence shown here is derived from an EMBL/GenBank/DDBJ whole genome shotgun (WGS) entry which is preliminary data.</text>
</comment>
<dbReference type="FunFam" id="3.40.50.720:FF:000001">
    <property type="entry name" value="Glyceraldehyde-3-phosphate dehydrogenase"/>
    <property type="match status" value="1"/>
</dbReference>
<protein>
    <recommendedName>
        <fullName evidence="9">Glyceraldehyde-3-phosphate dehydrogenase</fullName>
        <ecNumber evidence="9">1.2.1.-</ecNumber>
    </recommendedName>
</protein>
<evidence type="ECO:0000313" key="12">
    <source>
        <dbReference type="Proteomes" id="UP000321580"/>
    </source>
</evidence>
<dbReference type="GO" id="GO:0016620">
    <property type="term" value="F:oxidoreductase activity, acting on the aldehyde or oxo group of donors, NAD or NADP as acceptor"/>
    <property type="evidence" value="ECO:0007669"/>
    <property type="project" value="InterPro"/>
</dbReference>
<dbReference type="Gene3D" id="3.30.360.10">
    <property type="entry name" value="Dihydrodipicolinate Reductase, domain 2"/>
    <property type="match status" value="1"/>
</dbReference>
<dbReference type="SMART" id="SM00846">
    <property type="entry name" value="Gp_dh_N"/>
    <property type="match status" value="1"/>
</dbReference>
<dbReference type="SUPFAM" id="SSF51735">
    <property type="entry name" value="NAD(P)-binding Rossmann-fold domains"/>
    <property type="match status" value="1"/>
</dbReference>
<dbReference type="CDD" id="cd18126">
    <property type="entry name" value="GAPDH_I_C"/>
    <property type="match status" value="1"/>
</dbReference>
<name>A0A5C6RK40_9BACT</name>
<dbReference type="OrthoDB" id="9803304at2"/>
<feature type="binding site" evidence="6">
    <location>
        <position position="34"/>
    </location>
    <ligand>
        <name>NAD(+)</name>
        <dbReference type="ChEBI" id="CHEBI:57540"/>
    </ligand>
</feature>
<dbReference type="GO" id="GO:0051287">
    <property type="term" value="F:NAD binding"/>
    <property type="evidence" value="ECO:0007669"/>
    <property type="project" value="InterPro"/>
</dbReference>
<feature type="binding site" evidence="6">
    <location>
        <position position="314"/>
    </location>
    <ligand>
        <name>NAD(+)</name>
        <dbReference type="ChEBI" id="CHEBI:57540"/>
    </ligand>
</feature>
<dbReference type="Pfam" id="PF00044">
    <property type="entry name" value="Gp_dh_N"/>
    <property type="match status" value="1"/>
</dbReference>
<evidence type="ECO:0000256" key="2">
    <source>
        <dbReference type="ARBA" id="ARBA00011881"/>
    </source>
</evidence>
<feature type="domain" description="Glyceraldehyde 3-phosphate dehydrogenase NAD(P) binding" evidence="10">
    <location>
        <begin position="3"/>
        <end position="152"/>
    </location>
</feature>
<dbReference type="Proteomes" id="UP000321580">
    <property type="component" value="Unassembled WGS sequence"/>
</dbReference>
<evidence type="ECO:0000256" key="6">
    <source>
        <dbReference type="PIRSR" id="PIRSR000149-3"/>
    </source>
</evidence>
<dbReference type="SUPFAM" id="SSF55347">
    <property type="entry name" value="Glyceraldehyde-3-phosphate dehydrogenase-like, C-terminal domain"/>
    <property type="match status" value="1"/>
</dbReference>
<dbReference type="InterPro" id="IPR006424">
    <property type="entry name" value="Glyceraldehyde-3-P_DH_1"/>
</dbReference>
<dbReference type="GO" id="GO:0050661">
    <property type="term" value="F:NADP binding"/>
    <property type="evidence" value="ECO:0007669"/>
    <property type="project" value="InterPro"/>
</dbReference>
<dbReference type="InterPro" id="IPR020829">
    <property type="entry name" value="GlycerAld_3-P_DH_cat"/>
</dbReference>
<dbReference type="EMBL" id="VOOR01000023">
    <property type="protein sequence ID" value="TXB62806.1"/>
    <property type="molecule type" value="Genomic_DNA"/>
</dbReference>
<evidence type="ECO:0000259" key="10">
    <source>
        <dbReference type="SMART" id="SM00846"/>
    </source>
</evidence>
<keyword evidence="6" id="KW-0520">NAD</keyword>
<evidence type="ECO:0000313" key="11">
    <source>
        <dbReference type="EMBL" id="TXB62806.1"/>
    </source>
</evidence>
<dbReference type="Gene3D" id="3.40.50.720">
    <property type="entry name" value="NAD(P)-binding Rossmann-like Domain"/>
    <property type="match status" value="1"/>
</dbReference>
<dbReference type="PANTHER" id="PTHR43148">
    <property type="entry name" value="GLYCERALDEHYDE-3-PHOSPHATE DEHYDROGENASE 2"/>
    <property type="match status" value="1"/>
</dbReference>
<comment type="subunit">
    <text evidence="2">Homotetramer.</text>
</comment>
<dbReference type="NCBIfam" id="TIGR01534">
    <property type="entry name" value="GAPDH-I"/>
    <property type="match status" value="1"/>
</dbReference>
<evidence type="ECO:0000256" key="4">
    <source>
        <dbReference type="PIRSR" id="PIRSR000149-1"/>
    </source>
</evidence>
<evidence type="ECO:0000256" key="7">
    <source>
        <dbReference type="PIRSR" id="PIRSR000149-4"/>
    </source>
</evidence>